<gene>
    <name evidence="3" type="ORF">OB69_14885</name>
</gene>
<dbReference type="OrthoDB" id="1491336at2"/>
<sequence length="324" mass="37343">MRFFLRLSLILVCCFFVQRTDAEQLEQNQFSKYSQKIAGSDLVIPMVPITGGQFKAGSPLSEKGRKEDEGPVHQVSVDDFWMGSYEVTWDLFELFLYRETDHELSEGAREVDIQIDGISGATMPYVNFNKPGYPLINVTQYAAATFCKWLSAKTGHFYRLPTEAEWEYAARTNSEKAFPFEADAIDDYAWHKGNSSENLQKGGLKTPNKWGLYDMYGNASEWVLDSYDPNYYKEIEGVKNPVLFTDELYPRVVKGGSFKDDIDRLRPAARGFSDKSWKKRDPQIPKSLWWLTDATHVGFRIVRPKVAPPKAEWEKYWGKPIKEY</sequence>
<comment type="caution">
    <text evidence="3">The sequence shown here is derived from an EMBL/GenBank/DDBJ whole genome shotgun (WGS) entry which is preliminary data.</text>
</comment>
<evidence type="ECO:0000313" key="4">
    <source>
        <dbReference type="Proteomes" id="UP000036908"/>
    </source>
</evidence>
<dbReference type="RefSeq" id="WP_053224534.1">
    <property type="nucleotide sequence ID" value="NZ_JSVA01000017.1"/>
</dbReference>
<feature type="chain" id="PRO_5005579933" description="Sulfatase-modifying factor enzyme-like domain-containing protein" evidence="1">
    <location>
        <begin position="23"/>
        <end position="324"/>
    </location>
</feature>
<dbReference type="InterPro" id="IPR016187">
    <property type="entry name" value="CTDL_fold"/>
</dbReference>
<dbReference type="SUPFAM" id="SSF56436">
    <property type="entry name" value="C-type lectin-like"/>
    <property type="match status" value="1"/>
</dbReference>
<dbReference type="AlphaFoldDB" id="A0A0L8AHZ5"/>
<dbReference type="InterPro" id="IPR005532">
    <property type="entry name" value="SUMF_dom"/>
</dbReference>
<evidence type="ECO:0000256" key="1">
    <source>
        <dbReference type="SAM" id="SignalP"/>
    </source>
</evidence>
<evidence type="ECO:0000259" key="2">
    <source>
        <dbReference type="Pfam" id="PF03781"/>
    </source>
</evidence>
<feature type="domain" description="Sulfatase-modifying factor enzyme-like" evidence="2">
    <location>
        <begin position="46"/>
        <end position="279"/>
    </location>
</feature>
<name>A0A0L8AHZ5_9BACT</name>
<dbReference type="EMBL" id="JSVA01000017">
    <property type="protein sequence ID" value="KOF02008.1"/>
    <property type="molecule type" value="Genomic_DNA"/>
</dbReference>
<dbReference type="GO" id="GO:0120147">
    <property type="term" value="F:formylglycine-generating oxidase activity"/>
    <property type="evidence" value="ECO:0007669"/>
    <property type="project" value="TreeGrafter"/>
</dbReference>
<reference evidence="4" key="1">
    <citation type="submission" date="2014-11" db="EMBL/GenBank/DDBJ databases">
        <title>Genome sequencing of Roseivirga sp. D-25.</title>
        <authorList>
            <person name="Selvaratnam C."/>
            <person name="Thevarajoo S."/>
            <person name="Goh K.M."/>
            <person name="Eee R."/>
            <person name="Chan K.-G."/>
            <person name="Chong C.S."/>
        </authorList>
    </citation>
    <scope>NUCLEOTIDE SEQUENCE [LARGE SCALE GENOMIC DNA]</scope>
    <source>
        <strain evidence="4">D-25</strain>
    </source>
</reference>
<organism evidence="3 4">
    <name type="scientific">Roseivirga seohaensis subsp. aquiponti</name>
    <dbReference type="NCBI Taxonomy" id="1566026"/>
    <lineage>
        <taxon>Bacteria</taxon>
        <taxon>Pseudomonadati</taxon>
        <taxon>Bacteroidota</taxon>
        <taxon>Cytophagia</taxon>
        <taxon>Cytophagales</taxon>
        <taxon>Roseivirgaceae</taxon>
        <taxon>Roseivirga</taxon>
    </lineage>
</organism>
<dbReference type="PANTHER" id="PTHR23150:SF19">
    <property type="entry name" value="FORMYLGLYCINE-GENERATING ENZYME"/>
    <property type="match status" value="1"/>
</dbReference>
<dbReference type="Gene3D" id="3.90.1580.10">
    <property type="entry name" value="paralog of FGE (formylglycine-generating enzyme)"/>
    <property type="match status" value="1"/>
</dbReference>
<dbReference type="PATRIC" id="fig|1566026.4.peg.1290"/>
<keyword evidence="4" id="KW-1185">Reference proteome</keyword>
<proteinExistence type="predicted"/>
<accession>A0A0L8AHZ5</accession>
<evidence type="ECO:0000313" key="3">
    <source>
        <dbReference type="EMBL" id="KOF02008.1"/>
    </source>
</evidence>
<dbReference type="PANTHER" id="PTHR23150">
    <property type="entry name" value="SULFATASE MODIFYING FACTOR 1, 2"/>
    <property type="match status" value="1"/>
</dbReference>
<dbReference type="Proteomes" id="UP000036908">
    <property type="component" value="Unassembled WGS sequence"/>
</dbReference>
<dbReference type="InterPro" id="IPR051043">
    <property type="entry name" value="Sulfatase_Mod_Factor_Kinase"/>
</dbReference>
<protein>
    <recommendedName>
        <fullName evidence="2">Sulfatase-modifying factor enzyme-like domain-containing protein</fullName>
    </recommendedName>
</protein>
<feature type="signal peptide" evidence="1">
    <location>
        <begin position="1"/>
        <end position="22"/>
    </location>
</feature>
<keyword evidence="1" id="KW-0732">Signal</keyword>
<dbReference type="Pfam" id="PF03781">
    <property type="entry name" value="FGE-sulfatase"/>
    <property type="match status" value="1"/>
</dbReference>
<dbReference type="InterPro" id="IPR042095">
    <property type="entry name" value="SUMF_sf"/>
</dbReference>